<dbReference type="AlphaFoldDB" id="A0A024TFM0"/>
<evidence type="ECO:0000256" key="1">
    <source>
        <dbReference type="SAM" id="Phobius"/>
    </source>
</evidence>
<evidence type="ECO:0000313" key="2">
    <source>
        <dbReference type="EMBL" id="ETV92930.1"/>
    </source>
</evidence>
<dbReference type="EMBL" id="KI913996">
    <property type="protein sequence ID" value="ETV92930.1"/>
    <property type="molecule type" value="Genomic_DNA"/>
</dbReference>
<keyword evidence="1" id="KW-0812">Transmembrane</keyword>
<sequence length="150" mass="14717">MVAAAATATAAIEYTTGIADDGTVVVGARVVGFFVVGSSVGSSVGKGASVVMTSVVGTEVLVLLATFVGRGVVTLVVVLAVVVVGVLVVISSSSSGAVEVGVVAVVAAGVVVGRSPIAWTFATTHPLKSSWSNVLSGTFHHSQLAVIVNP</sequence>
<protein>
    <submittedName>
        <fullName evidence="2">Uncharacterized protein</fullName>
    </submittedName>
</protein>
<keyword evidence="1" id="KW-0472">Membrane</keyword>
<accession>A0A024TFM0</accession>
<proteinExistence type="predicted"/>
<dbReference type="GeneID" id="20089985"/>
<keyword evidence="1" id="KW-1133">Transmembrane helix</keyword>
<dbReference type="RefSeq" id="XP_008878451.1">
    <property type="nucleotide sequence ID" value="XM_008880229.1"/>
</dbReference>
<feature type="transmembrane region" description="Helical" evidence="1">
    <location>
        <begin position="102"/>
        <end position="122"/>
    </location>
</feature>
<feature type="transmembrane region" description="Helical" evidence="1">
    <location>
        <begin position="60"/>
        <end position="90"/>
    </location>
</feature>
<gene>
    <name evidence="2" type="ORF">H310_12935</name>
</gene>
<name>A0A024TFM0_9STRA</name>
<organism evidence="2">
    <name type="scientific">Aphanomyces invadans</name>
    <dbReference type="NCBI Taxonomy" id="157072"/>
    <lineage>
        <taxon>Eukaryota</taxon>
        <taxon>Sar</taxon>
        <taxon>Stramenopiles</taxon>
        <taxon>Oomycota</taxon>
        <taxon>Saprolegniomycetes</taxon>
        <taxon>Saprolegniales</taxon>
        <taxon>Verrucalvaceae</taxon>
        <taxon>Aphanomyces</taxon>
    </lineage>
</organism>
<dbReference type="VEuPathDB" id="FungiDB:H310_12935"/>
<reference evidence="2" key="1">
    <citation type="submission" date="2013-12" db="EMBL/GenBank/DDBJ databases">
        <title>The Genome Sequence of Aphanomyces invadans NJM9701.</title>
        <authorList>
            <consortium name="The Broad Institute Genomics Platform"/>
            <person name="Russ C."/>
            <person name="Tyler B."/>
            <person name="van West P."/>
            <person name="Dieguez-Uribeondo J."/>
            <person name="Young S.K."/>
            <person name="Zeng Q."/>
            <person name="Gargeya S."/>
            <person name="Fitzgerald M."/>
            <person name="Abouelleil A."/>
            <person name="Alvarado L."/>
            <person name="Chapman S.B."/>
            <person name="Gainer-Dewar J."/>
            <person name="Goldberg J."/>
            <person name="Griggs A."/>
            <person name="Gujja S."/>
            <person name="Hansen M."/>
            <person name="Howarth C."/>
            <person name="Imamovic A."/>
            <person name="Ireland A."/>
            <person name="Larimer J."/>
            <person name="McCowan C."/>
            <person name="Murphy C."/>
            <person name="Pearson M."/>
            <person name="Poon T.W."/>
            <person name="Priest M."/>
            <person name="Roberts A."/>
            <person name="Saif S."/>
            <person name="Shea T."/>
            <person name="Sykes S."/>
            <person name="Wortman J."/>
            <person name="Nusbaum C."/>
            <person name="Birren B."/>
        </authorList>
    </citation>
    <scope>NUCLEOTIDE SEQUENCE [LARGE SCALE GENOMIC DNA]</scope>
    <source>
        <strain evidence="2">NJM9701</strain>
    </source>
</reference>